<evidence type="ECO:0000256" key="1">
    <source>
        <dbReference type="SAM" id="MobiDB-lite"/>
    </source>
</evidence>
<name>A0AAD9CX12_PAPLA</name>
<organism evidence="2 3">
    <name type="scientific">Papiliotrema laurentii</name>
    <name type="common">Cryptococcus laurentii</name>
    <dbReference type="NCBI Taxonomy" id="5418"/>
    <lineage>
        <taxon>Eukaryota</taxon>
        <taxon>Fungi</taxon>
        <taxon>Dikarya</taxon>
        <taxon>Basidiomycota</taxon>
        <taxon>Agaricomycotina</taxon>
        <taxon>Tremellomycetes</taxon>
        <taxon>Tremellales</taxon>
        <taxon>Rhynchogastremaceae</taxon>
        <taxon>Papiliotrema</taxon>
    </lineage>
</organism>
<protein>
    <submittedName>
        <fullName evidence="2">Uncharacterized protein</fullName>
    </submittedName>
</protein>
<dbReference type="AlphaFoldDB" id="A0AAD9CX12"/>
<dbReference type="EMBL" id="JAODAN010000007">
    <property type="protein sequence ID" value="KAK1923107.1"/>
    <property type="molecule type" value="Genomic_DNA"/>
</dbReference>
<comment type="caution">
    <text evidence="2">The sequence shown here is derived from an EMBL/GenBank/DDBJ whole genome shotgun (WGS) entry which is preliminary data.</text>
</comment>
<sequence length="266" mass="29979">MLHSHPPPAYHDSLASTTPGPPHRAPAIISSLPLHVLYRIVSLTLDPRATPSRFSGDDEEERVRRLWALFRGLKGVDRRFYMVSTSILRSHFLPEYQSHLAPGTSSDPYPLTSHPSLTTSFLDHRSRETAVFDRFIAVHLGFLLRSTESSLFEPSEDIPDLFKRLQPAARIEDLLLTLPRYLVVPDGPAVRRLPLPQSHLVVYLTPGWVSLILRSHPAGRPTTSKVGRDTVIEVRRQPTAEATVERIKDGLEDMQNGLVQWGERVL</sequence>
<accession>A0AAD9CX12</accession>
<keyword evidence="3" id="KW-1185">Reference proteome</keyword>
<evidence type="ECO:0000313" key="3">
    <source>
        <dbReference type="Proteomes" id="UP001182556"/>
    </source>
</evidence>
<evidence type="ECO:0000313" key="2">
    <source>
        <dbReference type="EMBL" id="KAK1923107.1"/>
    </source>
</evidence>
<dbReference type="Proteomes" id="UP001182556">
    <property type="component" value="Unassembled WGS sequence"/>
</dbReference>
<gene>
    <name evidence="2" type="ORF">DB88DRAFT_493812</name>
</gene>
<reference evidence="2" key="1">
    <citation type="submission" date="2023-02" db="EMBL/GenBank/DDBJ databases">
        <title>Identification and recombinant expression of a fungal hydrolase from Papiliotrema laurentii that hydrolyzes apple cutin and clears colloidal polyester polyurethane.</title>
        <authorList>
            <consortium name="DOE Joint Genome Institute"/>
            <person name="Roman V.A."/>
            <person name="Bojanowski C."/>
            <person name="Crable B.R."/>
            <person name="Wagner D.N."/>
            <person name="Hung C.S."/>
            <person name="Nadeau L.J."/>
            <person name="Schratz L."/>
            <person name="Haridas S."/>
            <person name="Pangilinan J."/>
            <person name="Lipzen A."/>
            <person name="Na H."/>
            <person name="Yan M."/>
            <person name="Ng V."/>
            <person name="Grigoriev I.V."/>
            <person name="Spatafora J.W."/>
            <person name="Barlow D."/>
            <person name="Biffinger J."/>
            <person name="Kelley-Loughnane N."/>
            <person name="Varaljay V.A."/>
            <person name="Crookes-Goodson W.J."/>
        </authorList>
    </citation>
    <scope>NUCLEOTIDE SEQUENCE</scope>
    <source>
        <strain evidence="2">5307AH</strain>
    </source>
</reference>
<feature type="region of interest" description="Disordered" evidence="1">
    <location>
        <begin position="1"/>
        <end position="22"/>
    </location>
</feature>
<proteinExistence type="predicted"/>